<evidence type="ECO:0000313" key="8">
    <source>
        <dbReference type="Proteomes" id="UP000502823"/>
    </source>
</evidence>
<evidence type="ECO:0000256" key="3">
    <source>
        <dbReference type="ARBA" id="ARBA00022723"/>
    </source>
</evidence>
<evidence type="ECO:0008006" key="9">
    <source>
        <dbReference type="Google" id="ProtNLM"/>
    </source>
</evidence>
<dbReference type="AlphaFoldDB" id="A0A6L2PN72"/>
<dbReference type="GO" id="GO:0008296">
    <property type="term" value="F:3'-5'-DNA exonuclease activity"/>
    <property type="evidence" value="ECO:0007669"/>
    <property type="project" value="TreeGrafter"/>
</dbReference>
<evidence type="ECO:0000256" key="5">
    <source>
        <dbReference type="ARBA" id="ARBA00022839"/>
    </source>
</evidence>
<evidence type="ECO:0000256" key="4">
    <source>
        <dbReference type="ARBA" id="ARBA00022801"/>
    </source>
</evidence>
<reference evidence="8" key="1">
    <citation type="submission" date="2020-01" db="EMBL/GenBank/DDBJ databases">
        <title>Draft genome sequence of the Termite Coptotermes fromosanus.</title>
        <authorList>
            <person name="Itakura S."/>
            <person name="Yosikawa Y."/>
            <person name="Umezawa K."/>
        </authorList>
    </citation>
    <scope>NUCLEOTIDE SEQUENCE [LARGE SCALE GENOMIC DNA]</scope>
</reference>
<keyword evidence="3" id="KW-0479">Metal-binding</keyword>
<dbReference type="Proteomes" id="UP000502823">
    <property type="component" value="Unassembled WGS sequence"/>
</dbReference>
<evidence type="ECO:0000256" key="1">
    <source>
        <dbReference type="ARBA" id="ARBA00001946"/>
    </source>
</evidence>
<evidence type="ECO:0000313" key="7">
    <source>
        <dbReference type="EMBL" id="GFG33856.1"/>
    </source>
</evidence>
<gene>
    <name evidence="7" type="ORF">Cfor_12810</name>
</gene>
<keyword evidence="4" id="KW-0378">Hydrolase</keyword>
<dbReference type="SUPFAM" id="SSF53098">
    <property type="entry name" value="Ribonuclease H-like"/>
    <property type="match status" value="1"/>
</dbReference>
<dbReference type="InParanoid" id="A0A6L2PN72"/>
<dbReference type="GO" id="GO:0003676">
    <property type="term" value="F:nucleic acid binding"/>
    <property type="evidence" value="ECO:0007669"/>
    <property type="project" value="InterPro"/>
</dbReference>
<dbReference type="InterPro" id="IPR012337">
    <property type="entry name" value="RNaseH-like_sf"/>
</dbReference>
<proteinExistence type="predicted"/>
<dbReference type="EMBL" id="BLKM01000456">
    <property type="protein sequence ID" value="GFG33856.1"/>
    <property type="molecule type" value="Genomic_DNA"/>
</dbReference>
<dbReference type="Gene3D" id="3.30.420.10">
    <property type="entry name" value="Ribonuclease H-like superfamily/Ribonuclease H"/>
    <property type="match status" value="1"/>
</dbReference>
<keyword evidence="8" id="KW-1185">Reference proteome</keyword>
<accession>A0A6L2PN72</accession>
<dbReference type="InterPro" id="IPR040393">
    <property type="entry name" value="TREX1/2"/>
</dbReference>
<sequence length="96" mass="10431">MAPVQDQGCVQNRIRSFIVLDLETTSLPYDKPVKITEIAVVAALREHILGCGSDTVEISVPRVLSKLTICVSPRRMISSGAADMTRMLLYNSAGVL</sequence>
<dbReference type="GO" id="GO:0006308">
    <property type="term" value="P:DNA catabolic process"/>
    <property type="evidence" value="ECO:0007669"/>
    <property type="project" value="TreeGrafter"/>
</dbReference>
<keyword evidence="2" id="KW-0540">Nuclease</keyword>
<comment type="cofactor">
    <cofactor evidence="1">
        <name>Mg(2+)</name>
        <dbReference type="ChEBI" id="CHEBI:18420"/>
    </cofactor>
</comment>
<comment type="caution">
    <text evidence="7">The sequence shown here is derived from an EMBL/GenBank/DDBJ whole genome shotgun (WGS) entry which is preliminary data.</text>
</comment>
<dbReference type="GO" id="GO:0046872">
    <property type="term" value="F:metal ion binding"/>
    <property type="evidence" value="ECO:0007669"/>
    <property type="project" value="UniProtKB-KW"/>
</dbReference>
<dbReference type="InterPro" id="IPR036397">
    <property type="entry name" value="RNaseH_sf"/>
</dbReference>
<evidence type="ECO:0000256" key="2">
    <source>
        <dbReference type="ARBA" id="ARBA00022722"/>
    </source>
</evidence>
<dbReference type="OrthoDB" id="10250935at2759"/>
<keyword evidence="5" id="KW-0269">Exonuclease</keyword>
<name>A0A6L2PN72_COPFO</name>
<dbReference type="PANTHER" id="PTHR13058">
    <property type="entry name" value="THREE PRIME REPAIR EXONUCLEASE 1, 2"/>
    <property type="match status" value="1"/>
</dbReference>
<evidence type="ECO:0000256" key="6">
    <source>
        <dbReference type="ARBA" id="ARBA00022842"/>
    </source>
</evidence>
<dbReference type="PANTHER" id="PTHR13058:SF19">
    <property type="entry name" value="LD40940P"/>
    <property type="match status" value="1"/>
</dbReference>
<organism evidence="7 8">
    <name type="scientific">Coptotermes formosanus</name>
    <name type="common">Formosan subterranean termite</name>
    <dbReference type="NCBI Taxonomy" id="36987"/>
    <lineage>
        <taxon>Eukaryota</taxon>
        <taxon>Metazoa</taxon>
        <taxon>Ecdysozoa</taxon>
        <taxon>Arthropoda</taxon>
        <taxon>Hexapoda</taxon>
        <taxon>Insecta</taxon>
        <taxon>Pterygota</taxon>
        <taxon>Neoptera</taxon>
        <taxon>Polyneoptera</taxon>
        <taxon>Dictyoptera</taxon>
        <taxon>Blattodea</taxon>
        <taxon>Blattoidea</taxon>
        <taxon>Termitoidae</taxon>
        <taxon>Rhinotermitidae</taxon>
        <taxon>Coptotermes</taxon>
    </lineage>
</organism>
<protein>
    <recommendedName>
        <fullName evidence="9">Exonuclease domain-containing protein</fullName>
    </recommendedName>
</protein>
<keyword evidence="6" id="KW-0460">Magnesium</keyword>
<dbReference type="GO" id="GO:0005737">
    <property type="term" value="C:cytoplasm"/>
    <property type="evidence" value="ECO:0007669"/>
    <property type="project" value="TreeGrafter"/>
</dbReference>